<feature type="region of interest" description="Disordered" evidence="9">
    <location>
        <begin position="1129"/>
        <end position="1222"/>
    </location>
</feature>
<dbReference type="SMART" id="SM00343">
    <property type="entry name" value="ZnF_C2HC"/>
    <property type="match status" value="2"/>
</dbReference>
<dbReference type="InterPro" id="IPR000195">
    <property type="entry name" value="Rab-GAP-TBC_dom"/>
</dbReference>
<dbReference type="InterPro" id="IPR001878">
    <property type="entry name" value="Znf_CCHC"/>
</dbReference>
<dbReference type="WBParaSite" id="maker-uti_cns_0003677-snap-gene-0.2-mRNA-1">
    <property type="protein sequence ID" value="maker-uti_cns_0003677-snap-gene-0.2-mRNA-1"/>
    <property type="gene ID" value="maker-uti_cns_0003677-snap-gene-0.2"/>
</dbReference>
<evidence type="ECO:0000313" key="14">
    <source>
        <dbReference type="WBParaSite" id="maker-uti_cns_0003677-snap-gene-0.2-mRNA-1"/>
    </source>
</evidence>
<dbReference type="PROSITE" id="PS50158">
    <property type="entry name" value="ZF_CCHC"/>
    <property type="match status" value="1"/>
</dbReference>
<keyword evidence="2" id="KW-0808">Transferase</keyword>
<dbReference type="InterPro" id="IPR054465">
    <property type="entry name" value="Integrase_p58-like_C"/>
</dbReference>
<dbReference type="Pfam" id="PF17921">
    <property type="entry name" value="Integrase_H2C2"/>
    <property type="match status" value="1"/>
</dbReference>
<dbReference type="AlphaFoldDB" id="A0A1I8GYJ0"/>
<dbReference type="GO" id="GO:0031267">
    <property type="term" value="F:small GTPase binding"/>
    <property type="evidence" value="ECO:0007669"/>
    <property type="project" value="TreeGrafter"/>
</dbReference>
<name>A0A1I8GYJ0_9PLAT</name>
<dbReference type="InterPro" id="IPR012337">
    <property type="entry name" value="RNaseH-like_sf"/>
</dbReference>
<evidence type="ECO:0000313" key="13">
    <source>
        <dbReference type="Proteomes" id="UP000095280"/>
    </source>
</evidence>
<feature type="region of interest" description="Disordered" evidence="9">
    <location>
        <begin position="831"/>
        <end position="870"/>
    </location>
</feature>
<evidence type="ECO:0000256" key="8">
    <source>
        <dbReference type="PROSITE-ProRule" id="PRU00047"/>
    </source>
</evidence>
<dbReference type="Pfam" id="PF00566">
    <property type="entry name" value="RabGAP-TBC"/>
    <property type="match status" value="1"/>
</dbReference>
<keyword evidence="5" id="KW-0255">Endonuclease</keyword>
<dbReference type="GO" id="GO:0004519">
    <property type="term" value="F:endonuclease activity"/>
    <property type="evidence" value="ECO:0007669"/>
    <property type="project" value="UniProtKB-KW"/>
</dbReference>
<accession>A0A1I8GYJ0</accession>
<evidence type="ECO:0000256" key="1">
    <source>
        <dbReference type="ARBA" id="ARBA00022468"/>
    </source>
</evidence>
<evidence type="ECO:0000256" key="6">
    <source>
        <dbReference type="ARBA" id="ARBA00022801"/>
    </source>
</evidence>
<dbReference type="Pfam" id="PF00665">
    <property type="entry name" value="rve"/>
    <property type="match status" value="1"/>
</dbReference>
<dbReference type="SUPFAM" id="SSF53098">
    <property type="entry name" value="Ribonuclease H-like"/>
    <property type="match status" value="1"/>
</dbReference>
<protein>
    <submittedName>
        <fullName evidence="14">Rab-GAP TBC domain-containing protein</fullName>
    </submittedName>
</protein>
<evidence type="ECO:0000259" key="12">
    <source>
        <dbReference type="PROSITE" id="PS50994"/>
    </source>
</evidence>
<feature type="domain" description="Integrase catalytic" evidence="12">
    <location>
        <begin position="941"/>
        <end position="1014"/>
    </location>
</feature>
<sequence length="1246" mass="137486">NVATACSVISNDALTLDEFHCSSRVGRRFALSTSAIAEIVVQPGGGIGLVSTGSGHDQAQSSSPLTIFDREVRPAMLQGDFSLPPHAAGLAGAAAAEPVPDRYGFYTGAPSTPLPDSSAAAGGGGGGKRRHDALRIIRRREKKWLAMFNNWDRVVAKEFPRLRERCRKGIPDSVRARAWYYLCGACFMQRDQPDLYQRCLAKQPNEKVLDEIDKDLSRQFPHHELFVQDQGHGQQALRRLLQAYSGCHPEVGYCQAMAPLAGALLLHMPELDAFYTMVSLFDTYMRDYFRPGLEAVQVDGQILYGLLKRMYPDVYRHLVKYKVEPLHFMVDWFMCLYVRNLPWPTLLRVWDVYFCEGESRVSTLLLILFSGDSNVRMWLSTFEDFADDCEWDDKKKAKKLRLLVTGEAQIFVWEQPADVSASYERLKEKLIECFGNSLSCYRAMEEFEERKRQPNESLRELAYSLKLLHLRARPDDSVAAREKDVKFRLMRLLPSAVRDALLKDQDADSCSLAAIVDRAAQLELVSHATTASSAAVSVEDRRLSQLEQQMQQLTASVRTGPPGRDRRQKGPIKCFSCGEPGHIARRCPKAIGSRCSRCSGKGHSAAVCPTPTVFVKVHFGSVSAPALLDTGAQVSLMDKSLFDRLQCKIDSTDIGALPTAVDGSRLRCLGLSAADVSIGQTIRVRHRFTVVDGIQPSLIIGMDFIGEVSQAMTIDIKEGVVRFDGTAVPFSSEPARADCRLVPSVLVARVAATTELPARSEKLVWLKVDSSGEQGVFEPSEDFVKSTAVLPGRVLAVSDDCRIPVKMCNLAEEPVLLYANKAVGTFEGAMTDGDGRQEAAQENPVGSRAAGRGLGELGGSPAGRWPASHSRSLRPHFLQQAHSCDQSGHLGVDKTGARLSERCWWPGLRRDVENWVASCAVCLAKKSPTKPQKAPLQSTCQPTAPWQLVQIDIKGPLPRTTDGKAYILSMCDAFSKWMETAALAAIDAVTVADALLKSVVLRHGAPQVLHTDGGHHGFLRRTQENLQSAFDTVHGRLRSAQAERNRLANQDSRFVPFEEGQLVMLRNSVVKRGQTRCLSAKWKGPYRVLRRLGEVNYRIQDETGRRRRLVVHHDRLKCFVQRRASLELPAAADHQPPAADFDNDGTVAEPPGQAADPGGDAVTFWPELQADEAPEEQPAAPAEPVTVPRRSARERRPPDLQNWCRSSPATPAAEGGGPGQAAAARTIEEYSLLESNSIVKWDESMR</sequence>
<dbReference type="Pfam" id="PF00098">
    <property type="entry name" value="zf-CCHC"/>
    <property type="match status" value="1"/>
</dbReference>
<evidence type="ECO:0000256" key="7">
    <source>
        <dbReference type="ARBA" id="ARBA00022918"/>
    </source>
</evidence>
<dbReference type="FunFam" id="1.10.8.270:FF:000007">
    <property type="entry name" value="TBC1 domain family member 10A"/>
    <property type="match status" value="1"/>
</dbReference>
<dbReference type="InterPro" id="IPR050302">
    <property type="entry name" value="Rab_GAP_TBC_domain"/>
</dbReference>
<keyword evidence="4" id="KW-0540">Nuclease</keyword>
<dbReference type="GO" id="GO:0015074">
    <property type="term" value="P:DNA integration"/>
    <property type="evidence" value="ECO:0007669"/>
    <property type="project" value="InterPro"/>
</dbReference>
<dbReference type="GO" id="GO:0003964">
    <property type="term" value="F:RNA-directed DNA polymerase activity"/>
    <property type="evidence" value="ECO:0007669"/>
    <property type="project" value="UniProtKB-KW"/>
</dbReference>
<dbReference type="Gene3D" id="4.10.60.10">
    <property type="entry name" value="Zinc finger, CCHC-type"/>
    <property type="match status" value="1"/>
</dbReference>
<evidence type="ECO:0000259" key="11">
    <source>
        <dbReference type="PROSITE" id="PS50158"/>
    </source>
</evidence>
<evidence type="ECO:0000256" key="3">
    <source>
        <dbReference type="ARBA" id="ARBA00022695"/>
    </source>
</evidence>
<keyword evidence="7" id="KW-0695">RNA-directed DNA polymerase</keyword>
<dbReference type="SUPFAM" id="SSF57756">
    <property type="entry name" value="Retrovirus zinc finger-like domains"/>
    <property type="match status" value="1"/>
</dbReference>
<dbReference type="Proteomes" id="UP000095280">
    <property type="component" value="Unplaced"/>
</dbReference>
<feature type="compositionally biased region" description="Gly residues" evidence="9">
    <location>
        <begin position="852"/>
        <end position="861"/>
    </location>
</feature>
<dbReference type="PANTHER" id="PTHR47219">
    <property type="entry name" value="RAB GTPASE-ACTIVATING PROTEIN 1-LIKE"/>
    <property type="match status" value="1"/>
</dbReference>
<organism evidence="13 14">
    <name type="scientific">Macrostomum lignano</name>
    <dbReference type="NCBI Taxonomy" id="282301"/>
    <lineage>
        <taxon>Eukaryota</taxon>
        <taxon>Metazoa</taxon>
        <taxon>Spiralia</taxon>
        <taxon>Lophotrochozoa</taxon>
        <taxon>Platyhelminthes</taxon>
        <taxon>Rhabditophora</taxon>
        <taxon>Macrostomorpha</taxon>
        <taxon>Macrostomida</taxon>
        <taxon>Macrostomidae</taxon>
        <taxon>Macrostomum</taxon>
    </lineage>
</organism>
<keyword evidence="8" id="KW-0479">Metal-binding</keyword>
<keyword evidence="6" id="KW-0378">Hydrolase</keyword>
<dbReference type="FunFam" id="1.10.10.750:FF:000001">
    <property type="entry name" value="TBC1 domain family member 10A"/>
    <property type="match status" value="1"/>
</dbReference>
<evidence type="ECO:0000256" key="2">
    <source>
        <dbReference type="ARBA" id="ARBA00022679"/>
    </source>
</evidence>
<dbReference type="PROSITE" id="PS50086">
    <property type="entry name" value="TBC_RABGAP"/>
    <property type="match status" value="1"/>
</dbReference>
<keyword evidence="13" id="KW-1185">Reference proteome</keyword>
<evidence type="ECO:0000256" key="9">
    <source>
        <dbReference type="SAM" id="MobiDB-lite"/>
    </source>
</evidence>
<dbReference type="SUPFAM" id="SSF50630">
    <property type="entry name" value="Acid proteases"/>
    <property type="match status" value="1"/>
</dbReference>
<dbReference type="Gene3D" id="1.10.340.70">
    <property type="match status" value="1"/>
</dbReference>
<evidence type="ECO:0000256" key="4">
    <source>
        <dbReference type="ARBA" id="ARBA00022722"/>
    </source>
</evidence>
<dbReference type="Gene3D" id="1.10.10.750">
    <property type="entry name" value="Ypt/Rab-GAP domain of gyp1p, domain 1"/>
    <property type="match status" value="1"/>
</dbReference>
<dbReference type="Gene3D" id="2.40.70.10">
    <property type="entry name" value="Acid Proteases"/>
    <property type="match status" value="1"/>
</dbReference>
<dbReference type="InterPro" id="IPR036875">
    <property type="entry name" value="Znf_CCHC_sf"/>
</dbReference>
<keyword evidence="8" id="KW-0862">Zinc</keyword>
<dbReference type="InterPro" id="IPR041588">
    <property type="entry name" value="Integrase_H2C2"/>
</dbReference>
<dbReference type="Gene3D" id="1.10.8.270">
    <property type="entry name" value="putative rabgap domain of human tbc1 domain family member 14 like domains"/>
    <property type="match status" value="1"/>
</dbReference>
<dbReference type="CDD" id="cd00303">
    <property type="entry name" value="retropepsin_like"/>
    <property type="match status" value="1"/>
</dbReference>
<keyword evidence="8" id="KW-0863">Zinc-finger</keyword>
<dbReference type="InterPro" id="IPR036397">
    <property type="entry name" value="RNaseH_sf"/>
</dbReference>
<dbReference type="PROSITE" id="PS50994">
    <property type="entry name" value="INTEGRASE"/>
    <property type="match status" value="1"/>
</dbReference>
<dbReference type="InterPro" id="IPR001969">
    <property type="entry name" value="Aspartic_peptidase_AS"/>
</dbReference>
<keyword evidence="3" id="KW-0548">Nucleotidyltransferase</keyword>
<dbReference type="GO" id="GO:0006508">
    <property type="term" value="P:proteolysis"/>
    <property type="evidence" value="ECO:0007669"/>
    <property type="project" value="InterPro"/>
</dbReference>
<dbReference type="FunFam" id="1.10.340.70:FF:000001">
    <property type="entry name" value="Retrovirus-related Pol polyprotein from transposon gypsy-like Protein"/>
    <property type="match status" value="1"/>
</dbReference>
<feature type="domain" description="CCHC-type" evidence="11">
    <location>
        <begin position="573"/>
        <end position="589"/>
    </location>
</feature>
<dbReference type="PANTHER" id="PTHR47219:SF4">
    <property type="entry name" value="TBC1 DOMAIN FAMILY MEMBER 10A"/>
    <property type="match status" value="1"/>
</dbReference>
<evidence type="ECO:0000256" key="5">
    <source>
        <dbReference type="ARBA" id="ARBA00022759"/>
    </source>
</evidence>
<dbReference type="GO" id="GO:0005096">
    <property type="term" value="F:GTPase activator activity"/>
    <property type="evidence" value="ECO:0007669"/>
    <property type="project" value="UniProtKB-KW"/>
</dbReference>
<dbReference type="GO" id="GO:0004190">
    <property type="term" value="F:aspartic-type endopeptidase activity"/>
    <property type="evidence" value="ECO:0007669"/>
    <property type="project" value="InterPro"/>
</dbReference>
<reference evidence="14" key="1">
    <citation type="submission" date="2016-11" db="UniProtKB">
        <authorList>
            <consortium name="WormBaseParasite"/>
        </authorList>
    </citation>
    <scope>IDENTIFICATION</scope>
</reference>
<dbReference type="Gene3D" id="1.10.472.80">
    <property type="entry name" value="Ypt/Rab-GAP domain of gyp1p, domain 3"/>
    <property type="match status" value="1"/>
</dbReference>
<dbReference type="SUPFAM" id="SSF47923">
    <property type="entry name" value="Ypt/Rab-GAP domain of gyp1p"/>
    <property type="match status" value="1"/>
</dbReference>
<feature type="region of interest" description="Disordered" evidence="9">
    <location>
        <begin position="108"/>
        <end position="129"/>
    </location>
</feature>
<dbReference type="Gene3D" id="3.30.420.10">
    <property type="entry name" value="Ribonuclease H-like superfamily/Ribonuclease H"/>
    <property type="match status" value="1"/>
</dbReference>
<dbReference type="InterPro" id="IPR035969">
    <property type="entry name" value="Rab-GAP_TBC_sf"/>
</dbReference>
<dbReference type="GO" id="GO:0003676">
    <property type="term" value="F:nucleic acid binding"/>
    <property type="evidence" value="ECO:0007669"/>
    <property type="project" value="InterPro"/>
</dbReference>
<dbReference type="InterPro" id="IPR001584">
    <property type="entry name" value="Integrase_cat-core"/>
</dbReference>
<feature type="domain" description="Rab-GAP TBC" evidence="10">
    <location>
        <begin position="169"/>
        <end position="357"/>
    </location>
</feature>
<dbReference type="PROSITE" id="PS00141">
    <property type="entry name" value="ASP_PROTEASE"/>
    <property type="match status" value="1"/>
</dbReference>
<dbReference type="Pfam" id="PF22938">
    <property type="entry name" value="Integrase_p58_C"/>
    <property type="match status" value="1"/>
</dbReference>
<dbReference type="Pfam" id="PF13975">
    <property type="entry name" value="gag-asp_proteas"/>
    <property type="match status" value="1"/>
</dbReference>
<evidence type="ECO:0000259" key="10">
    <source>
        <dbReference type="PROSITE" id="PS50086"/>
    </source>
</evidence>
<dbReference type="GO" id="GO:0008270">
    <property type="term" value="F:zinc ion binding"/>
    <property type="evidence" value="ECO:0007669"/>
    <property type="project" value="UniProtKB-KW"/>
</dbReference>
<proteinExistence type="predicted"/>
<dbReference type="InterPro" id="IPR021109">
    <property type="entry name" value="Peptidase_aspartic_dom_sf"/>
</dbReference>
<feature type="compositionally biased region" description="Low complexity" evidence="9">
    <location>
        <begin position="1129"/>
        <end position="1140"/>
    </location>
</feature>
<dbReference type="SMART" id="SM00164">
    <property type="entry name" value="TBC"/>
    <property type="match status" value="1"/>
</dbReference>
<keyword evidence="1" id="KW-0343">GTPase activation</keyword>